<proteinExistence type="predicted"/>
<sequence>MSQVLKSSLSVKSLNSILKTNKAFQASEVKITGEKDYKSDPLGMIDVKKILRKKRHVTFKEPVDENQVNYNKVQKNAHLDNCNYVFQEVNSKISEMLGSQREFFSHVMEVDEDKSNSNWFKYQNSIKDLKMKDQNFV</sequence>
<evidence type="ECO:0000313" key="1">
    <source>
        <dbReference type="EMBL" id="CAG9333401.1"/>
    </source>
</evidence>
<organism evidence="1 2">
    <name type="scientific">Blepharisma stoltei</name>
    <dbReference type="NCBI Taxonomy" id="1481888"/>
    <lineage>
        <taxon>Eukaryota</taxon>
        <taxon>Sar</taxon>
        <taxon>Alveolata</taxon>
        <taxon>Ciliophora</taxon>
        <taxon>Postciliodesmatophora</taxon>
        <taxon>Heterotrichea</taxon>
        <taxon>Heterotrichida</taxon>
        <taxon>Blepharismidae</taxon>
        <taxon>Blepharisma</taxon>
    </lineage>
</organism>
<gene>
    <name evidence="1" type="ORF">BSTOLATCC_MIC58214</name>
</gene>
<evidence type="ECO:0000313" key="2">
    <source>
        <dbReference type="Proteomes" id="UP001162131"/>
    </source>
</evidence>
<name>A0AAU9K8D4_9CILI</name>
<keyword evidence="2" id="KW-1185">Reference proteome</keyword>
<dbReference type="AlphaFoldDB" id="A0AAU9K8D4"/>
<comment type="caution">
    <text evidence="1">The sequence shown here is derived from an EMBL/GenBank/DDBJ whole genome shotgun (WGS) entry which is preliminary data.</text>
</comment>
<dbReference type="EMBL" id="CAJZBQ010000056">
    <property type="protein sequence ID" value="CAG9333401.1"/>
    <property type="molecule type" value="Genomic_DNA"/>
</dbReference>
<reference evidence="1" key="1">
    <citation type="submission" date="2021-09" db="EMBL/GenBank/DDBJ databases">
        <authorList>
            <consortium name="AG Swart"/>
            <person name="Singh M."/>
            <person name="Singh A."/>
            <person name="Seah K."/>
            <person name="Emmerich C."/>
        </authorList>
    </citation>
    <scope>NUCLEOTIDE SEQUENCE</scope>
    <source>
        <strain evidence="1">ATCC30299</strain>
    </source>
</reference>
<dbReference type="Proteomes" id="UP001162131">
    <property type="component" value="Unassembled WGS sequence"/>
</dbReference>
<protein>
    <submittedName>
        <fullName evidence="1">Uncharacterized protein</fullName>
    </submittedName>
</protein>
<accession>A0AAU9K8D4</accession>